<dbReference type="EMBL" id="JAAMPI010000133">
    <property type="protein sequence ID" value="KAF4635236.1"/>
    <property type="molecule type" value="Genomic_DNA"/>
</dbReference>
<keyword evidence="4" id="KW-1185">Reference proteome</keyword>
<dbReference type="OrthoDB" id="5357513at2759"/>
<accession>A0A8H4RTP3</accession>
<evidence type="ECO:0000313" key="3">
    <source>
        <dbReference type="EMBL" id="KAF4635236.1"/>
    </source>
</evidence>
<feature type="domain" description="NADP-dependent oxidoreductase" evidence="2">
    <location>
        <begin position="42"/>
        <end position="211"/>
    </location>
</feature>
<keyword evidence="1" id="KW-0560">Oxidoreductase</keyword>
<dbReference type="InterPro" id="IPR020471">
    <property type="entry name" value="AKR"/>
</dbReference>
<dbReference type="InterPro" id="IPR036812">
    <property type="entry name" value="NAD(P)_OxRdtase_dom_sf"/>
</dbReference>
<dbReference type="PANTHER" id="PTHR11732">
    <property type="entry name" value="ALDO/KETO REDUCTASE"/>
    <property type="match status" value="1"/>
</dbReference>
<dbReference type="SUPFAM" id="SSF51430">
    <property type="entry name" value="NAD(P)-linked oxidoreductase"/>
    <property type="match status" value="1"/>
</dbReference>
<dbReference type="AlphaFoldDB" id="A0A8H4RTP3"/>
<dbReference type="Gene3D" id="3.20.20.100">
    <property type="entry name" value="NADP-dependent oxidoreductase domain"/>
    <property type="match status" value="1"/>
</dbReference>
<gene>
    <name evidence="3" type="ORF">G7Y89_g2871</name>
</gene>
<sequence length="307" mass="34468">MAAQEFSPNDLTERFTPLKLSSGRVHPFLLYGTGFKGDQTGHLAKLALKNGFEGLDSANYPTAYNEVLVGDAVQEALKSGVKRKDILIQTKFTPSWAHAEGKLPYNTDQPLEQQVRESIEQSFKNLKVDHIDILLLHVPFKDEEDNLVAWKVFESFVPERISVLGVSNFPLAAFEKLYDAAAVKPEIVQNRFHEKNGYDIGLRAFLAQKGVIYQGFFLLKANTEARAANVVTRFAKQFEVQDEVAFYLLVLGLGKVSIVNGTTNEEHMRTDVEKVEKLLGDQKTAFAIKSYLGEFEGLLQKIAEQRI</sequence>
<protein>
    <recommendedName>
        <fullName evidence="2">NADP-dependent oxidoreductase domain-containing protein</fullName>
    </recommendedName>
</protein>
<proteinExistence type="predicted"/>
<comment type="caution">
    <text evidence="3">The sequence shown here is derived from an EMBL/GenBank/DDBJ whole genome shotgun (WGS) entry which is preliminary data.</text>
</comment>
<evidence type="ECO:0000256" key="1">
    <source>
        <dbReference type="ARBA" id="ARBA00023002"/>
    </source>
</evidence>
<evidence type="ECO:0000259" key="2">
    <source>
        <dbReference type="Pfam" id="PF00248"/>
    </source>
</evidence>
<organism evidence="3 4">
    <name type="scientific">Cudoniella acicularis</name>
    <dbReference type="NCBI Taxonomy" id="354080"/>
    <lineage>
        <taxon>Eukaryota</taxon>
        <taxon>Fungi</taxon>
        <taxon>Dikarya</taxon>
        <taxon>Ascomycota</taxon>
        <taxon>Pezizomycotina</taxon>
        <taxon>Leotiomycetes</taxon>
        <taxon>Helotiales</taxon>
        <taxon>Tricladiaceae</taxon>
        <taxon>Cudoniella</taxon>
    </lineage>
</organism>
<dbReference type="InterPro" id="IPR023210">
    <property type="entry name" value="NADP_OxRdtase_dom"/>
</dbReference>
<reference evidence="3 4" key="1">
    <citation type="submission" date="2020-03" db="EMBL/GenBank/DDBJ databases">
        <title>Draft Genome Sequence of Cudoniella acicularis.</title>
        <authorList>
            <person name="Buettner E."/>
            <person name="Kellner H."/>
        </authorList>
    </citation>
    <scope>NUCLEOTIDE SEQUENCE [LARGE SCALE GENOMIC DNA]</scope>
    <source>
        <strain evidence="3 4">DSM 108380</strain>
    </source>
</reference>
<dbReference type="Pfam" id="PF00248">
    <property type="entry name" value="Aldo_ket_red"/>
    <property type="match status" value="1"/>
</dbReference>
<dbReference type="Proteomes" id="UP000566819">
    <property type="component" value="Unassembled WGS sequence"/>
</dbReference>
<evidence type="ECO:0000313" key="4">
    <source>
        <dbReference type="Proteomes" id="UP000566819"/>
    </source>
</evidence>
<name>A0A8H4RTP3_9HELO</name>
<dbReference type="GO" id="GO:0016491">
    <property type="term" value="F:oxidoreductase activity"/>
    <property type="evidence" value="ECO:0007669"/>
    <property type="project" value="UniProtKB-KW"/>
</dbReference>